<keyword evidence="7" id="KW-1185">Reference proteome</keyword>
<feature type="region of interest" description="Disordered" evidence="3">
    <location>
        <begin position="87"/>
        <end position="113"/>
    </location>
</feature>
<dbReference type="InterPro" id="IPR001005">
    <property type="entry name" value="SANT/Myb"/>
</dbReference>
<dbReference type="PANTHER" id="PTHR47122:SF4">
    <property type="entry name" value="TRF-LIKE 3"/>
    <property type="match status" value="1"/>
</dbReference>
<dbReference type="Pfam" id="PF00249">
    <property type="entry name" value="Myb_DNA-binding"/>
    <property type="match status" value="1"/>
</dbReference>
<dbReference type="GO" id="GO:0005634">
    <property type="term" value="C:nucleus"/>
    <property type="evidence" value="ECO:0007669"/>
    <property type="project" value="UniProtKB-SubCell"/>
</dbReference>
<dbReference type="Gene3D" id="1.10.246.220">
    <property type="match status" value="1"/>
</dbReference>
<name>A0A2C9UZ57_MANES</name>
<feature type="compositionally biased region" description="Polar residues" evidence="3">
    <location>
        <begin position="98"/>
        <end position="109"/>
    </location>
</feature>
<protein>
    <submittedName>
        <fullName evidence="6">Uncharacterized protein</fullName>
    </submittedName>
</protein>
<dbReference type="Proteomes" id="UP000091857">
    <property type="component" value="Chromosome 11"/>
</dbReference>
<dbReference type="InterPro" id="IPR009057">
    <property type="entry name" value="Homeodomain-like_sf"/>
</dbReference>
<evidence type="ECO:0000313" key="6">
    <source>
        <dbReference type="EMBL" id="OAY36441.1"/>
    </source>
</evidence>
<dbReference type="PANTHER" id="PTHR47122">
    <property type="entry name" value="MYB-LIKE DNA-BINDING DOMAIN CONTAINING PROTEIN, EXPRESSED"/>
    <property type="match status" value="1"/>
</dbReference>
<dbReference type="CDD" id="cd11660">
    <property type="entry name" value="SANT_TRF"/>
    <property type="match status" value="1"/>
</dbReference>
<feature type="domain" description="HTH myb-type" evidence="5">
    <location>
        <begin position="483"/>
        <end position="542"/>
    </location>
</feature>
<dbReference type="AlphaFoldDB" id="A0A2C9UZ57"/>
<evidence type="ECO:0000313" key="7">
    <source>
        <dbReference type="Proteomes" id="UP000091857"/>
    </source>
</evidence>
<accession>A0A2C9UZ57</accession>
<feature type="compositionally biased region" description="Basic and acidic residues" evidence="3">
    <location>
        <begin position="293"/>
        <end position="302"/>
    </location>
</feature>
<proteinExistence type="predicted"/>
<dbReference type="SUPFAM" id="SSF46689">
    <property type="entry name" value="Homeodomain-like"/>
    <property type="match status" value="1"/>
</dbReference>
<dbReference type="Gramene" id="Manes.11G021500.31.v8.1">
    <property type="protein sequence ID" value="Manes.11G021500.31.v8.1.CDS"/>
    <property type="gene ID" value="Manes.11G021500.v8.1"/>
</dbReference>
<keyword evidence="2" id="KW-0539">Nucleus</keyword>
<comment type="subcellular location">
    <subcellularLocation>
        <location evidence="1">Nucleus</location>
    </subcellularLocation>
</comment>
<dbReference type="EMBL" id="CM004397">
    <property type="protein sequence ID" value="OAY36441.1"/>
    <property type="molecule type" value="Genomic_DNA"/>
</dbReference>
<reference evidence="7" key="1">
    <citation type="journal article" date="2016" name="Nat. Biotechnol.">
        <title>Sequencing wild and cultivated cassava and related species reveals extensive interspecific hybridization and genetic diversity.</title>
        <authorList>
            <person name="Bredeson J.V."/>
            <person name="Lyons J.B."/>
            <person name="Prochnik S.E."/>
            <person name="Wu G.A."/>
            <person name="Ha C.M."/>
            <person name="Edsinger-Gonzales E."/>
            <person name="Grimwood J."/>
            <person name="Schmutz J."/>
            <person name="Rabbi I.Y."/>
            <person name="Egesi C."/>
            <person name="Nauluvula P."/>
            <person name="Lebot V."/>
            <person name="Ndunguru J."/>
            <person name="Mkamilo G."/>
            <person name="Bart R.S."/>
            <person name="Setter T.L."/>
            <person name="Gleadow R.M."/>
            <person name="Kulakow P."/>
            <person name="Ferguson M.E."/>
            <person name="Rounsley S."/>
            <person name="Rokhsar D.S."/>
        </authorList>
    </citation>
    <scope>NUCLEOTIDE SEQUENCE [LARGE SCALE GENOMIC DNA]</scope>
    <source>
        <strain evidence="7">cv. AM560-2</strain>
    </source>
</reference>
<feature type="domain" description="Myb-like" evidence="4">
    <location>
        <begin position="491"/>
        <end position="538"/>
    </location>
</feature>
<sequence length="566" mass="61896">METEVEVEGNDEGKFEEPGFGKIYSSLSSAKQLTDPVVYKLVRVEGDGRLVPATDDEVMEVKDLLVDEKSEVCTVADVGQPIGCISNDRSSPGMLPQLESSEGLSPSENTEVDPDKLNARLEETGPSFAPSLIQSHMHQSGGVGECSNAPVLTEGRALTSTTVTTSKPDFSKLNGEICLDNLSIKELHETFKATFGRETTVKDKQWLKRRIAMGLTNSCDVSATTFIIKDNKLVNKGKEDGSDNGDGALANDPATGTTMSGGQQGLPISHGSQLEDQVVSDKRNRNIGDNSGSEDHHTEQRAAKRVRKPTKRYIEELSEVESKEASGKLRPIVKNSLLGQMSSNFHTRSARNVSLEGRTVVTRLDSLGGSGIQIPCVSRVRRSRPRKNFMALLKFNPSSMGVTAELVKKALGAHSFLPDNYENERAQSAPVQVQHRFLGVADEDRQFLSTGAVGGHHKVLKQVDSSGDSDDNVVTVPTSKGGIRRKHHRAWTLSEVMKLVEGVSRYGAGRWSEIKRLAFASYSYRTSVDLKDKWRNLLKASFAQIPSDKGVSSLIYNYLHHMQVIA</sequence>
<dbReference type="InterPro" id="IPR017930">
    <property type="entry name" value="Myb_dom"/>
</dbReference>
<evidence type="ECO:0000259" key="5">
    <source>
        <dbReference type="PROSITE" id="PS51294"/>
    </source>
</evidence>
<feature type="region of interest" description="Disordered" evidence="3">
    <location>
        <begin position="235"/>
        <end position="309"/>
    </location>
</feature>
<dbReference type="SMART" id="SM00717">
    <property type="entry name" value="SANT"/>
    <property type="match status" value="1"/>
</dbReference>
<evidence type="ECO:0000259" key="4">
    <source>
        <dbReference type="PROSITE" id="PS50090"/>
    </source>
</evidence>
<evidence type="ECO:0000256" key="1">
    <source>
        <dbReference type="ARBA" id="ARBA00004123"/>
    </source>
</evidence>
<dbReference type="SMR" id="A0A2C9UZ57"/>
<organism evidence="6 7">
    <name type="scientific">Manihot esculenta</name>
    <name type="common">Cassava</name>
    <name type="synonym">Jatropha manihot</name>
    <dbReference type="NCBI Taxonomy" id="3983"/>
    <lineage>
        <taxon>Eukaryota</taxon>
        <taxon>Viridiplantae</taxon>
        <taxon>Streptophyta</taxon>
        <taxon>Embryophyta</taxon>
        <taxon>Tracheophyta</taxon>
        <taxon>Spermatophyta</taxon>
        <taxon>Magnoliopsida</taxon>
        <taxon>eudicotyledons</taxon>
        <taxon>Gunneridae</taxon>
        <taxon>Pentapetalae</taxon>
        <taxon>rosids</taxon>
        <taxon>fabids</taxon>
        <taxon>Malpighiales</taxon>
        <taxon>Euphorbiaceae</taxon>
        <taxon>Crotonoideae</taxon>
        <taxon>Manihoteae</taxon>
        <taxon>Manihot</taxon>
    </lineage>
</organism>
<gene>
    <name evidence="6" type="ORF">MANES_11G021500v8</name>
</gene>
<evidence type="ECO:0000256" key="3">
    <source>
        <dbReference type="SAM" id="MobiDB-lite"/>
    </source>
</evidence>
<dbReference type="PROSITE" id="PS51294">
    <property type="entry name" value="HTH_MYB"/>
    <property type="match status" value="1"/>
</dbReference>
<comment type="caution">
    <text evidence="6">The sequence shown here is derived from an EMBL/GenBank/DDBJ whole genome shotgun (WGS) entry which is preliminary data.</text>
</comment>
<evidence type="ECO:0000256" key="2">
    <source>
        <dbReference type="ARBA" id="ARBA00023242"/>
    </source>
</evidence>
<dbReference type="PROSITE" id="PS50090">
    <property type="entry name" value="MYB_LIKE"/>
    <property type="match status" value="1"/>
</dbReference>